<dbReference type="InterPro" id="IPR013325">
    <property type="entry name" value="RNA_pol_sigma_r2"/>
</dbReference>
<dbReference type="NCBIfam" id="TIGR02937">
    <property type="entry name" value="sigma70-ECF"/>
    <property type="match status" value="1"/>
</dbReference>
<keyword evidence="7" id="KW-1185">Reference proteome</keyword>
<keyword evidence="4" id="KW-0238">DNA-binding</keyword>
<evidence type="ECO:0000256" key="2">
    <source>
        <dbReference type="ARBA" id="ARBA00023015"/>
    </source>
</evidence>
<dbReference type="PANTHER" id="PTHR43133:SF8">
    <property type="entry name" value="RNA POLYMERASE SIGMA FACTOR HI_1459-RELATED"/>
    <property type="match status" value="1"/>
</dbReference>
<dbReference type="Gene3D" id="1.10.10.10">
    <property type="entry name" value="Winged helix-like DNA-binding domain superfamily/Winged helix DNA-binding domain"/>
    <property type="match status" value="1"/>
</dbReference>
<dbReference type="Gene3D" id="1.10.1740.10">
    <property type="match status" value="1"/>
</dbReference>
<keyword evidence="3" id="KW-0731">Sigma factor</keyword>
<reference evidence="6 7" key="1">
    <citation type="journal article" date="2019" name="Int. J. Syst. Evol. Microbiol.">
        <title>The Global Catalogue of Microorganisms (GCM) 10K type strain sequencing project: providing services to taxonomists for standard genome sequencing and annotation.</title>
        <authorList>
            <consortium name="The Broad Institute Genomics Platform"/>
            <consortium name="The Broad Institute Genome Sequencing Center for Infectious Disease"/>
            <person name="Wu L."/>
            <person name="Ma J."/>
        </authorList>
    </citation>
    <scope>NUCLEOTIDE SEQUENCE [LARGE SCALE GENOMIC DNA]</scope>
    <source>
        <strain evidence="6 7">JCM 10671</strain>
    </source>
</reference>
<keyword evidence="2" id="KW-0805">Transcription regulation</keyword>
<dbReference type="InterPro" id="IPR013324">
    <property type="entry name" value="RNA_pol_sigma_r3/r4-like"/>
</dbReference>
<evidence type="ECO:0000256" key="3">
    <source>
        <dbReference type="ARBA" id="ARBA00023082"/>
    </source>
</evidence>
<dbReference type="PANTHER" id="PTHR43133">
    <property type="entry name" value="RNA POLYMERASE ECF-TYPE SIGMA FACTO"/>
    <property type="match status" value="1"/>
</dbReference>
<sequence length="213" mass="23577">MDNSDAAPSDEKWIADLTADGPDGDAALRRLHELLLRASRHQVYRLRGMLPHAGTEELTDLAMQAADEATVSVLRRLDTFEGRSRFSTWAYKFAVYQAGVEVRKQAWRHKEISLSDSVDLVGMVDHSASPSELAEATELARAVENAIQTALTPHQRRIAIALVVEEVPIDVLADRLGTTRNALYKTLHDARRRLRAALADCGHLDAITDRSTA</sequence>
<dbReference type="SUPFAM" id="SSF88659">
    <property type="entry name" value="Sigma3 and sigma4 domains of RNA polymerase sigma factors"/>
    <property type="match status" value="1"/>
</dbReference>
<comment type="caution">
    <text evidence="6">The sequence shown here is derived from an EMBL/GenBank/DDBJ whole genome shotgun (WGS) entry which is preliminary data.</text>
</comment>
<evidence type="ECO:0000313" key="6">
    <source>
        <dbReference type="EMBL" id="GAA0639381.1"/>
    </source>
</evidence>
<dbReference type="InterPro" id="IPR036388">
    <property type="entry name" value="WH-like_DNA-bd_sf"/>
</dbReference>
<name>A0ABN1HDD1_9ACTN</name>
<evidence type="ECO:0000256" key="4">
    <source>
        <dbReference type="ARBA" id="ARBA00023125"/>
    </source>
</evidence>
<proteinExistence type="inferred from homology"/>
<evidence type="ECO:0000313" key="7">
    <source>
        <dbReference type="Proteomes" id="UP001500957"/>
    </source>
</evidence>
<comment type="similarity">
    <text evidence="1">Belongs to the sigma-70 factor family. ECF subfamily.</text>
</comment>
<dbReference type="SUPFAM" id="SSF88946">
    <property type="entry name" value="Sigma2 domain of RNA polymerase sigma factors"/>
    <property type="match status" value="1"/>
</dbReference>
<protein>
    <submittedName>
        <fullName evidence="6">RNA polymerase sigma factor</fullName>
    </submittedName>
</protein>
<dbReference type="Proteomes" id="UP001500957">
    <property type="component" value="Unassembled WGS sequence"/>
</dbReference>
<keyword evidence="5" id="KW-0804">Transcription</keyword>
<organism evidence="6 7">
    <name type="scientific">Sporichthya brevicatena</name>
    <dbReference type="NCBI Taxonomy" id="171442"/>
    <lineage>
        <taxon>Bacteria</taxon>
        <taxon>Bacillati</taxon>
        <taxon>Actinomycetota</taxon>
        <taxon>Actinomycetes</taxon>
        <taxon>Sporichthyales</taxon>
        <taxon>Sporichthyaceae</taxon>
        <taxon>Sporichthya</taxon>
    </lineage>
</organism>
<dbReference type="EMBL" id="BAAAHE010000068">
    <property type="protein sequence ID" value="GAA0639381.1"/>
    <property type="molecule type" value="Genomic_DNA"/>
</dbReference>
<accession>A0ABN1HDD1</accession>
<evidence type="ECO:0000256" key="1">
    <source>
        <dbReference type="ARBA" id="ARBA00010641"/>
    </source>
</evidence>
<gene>
    <name evidence="6" type="ORF">GCM10009547_49410</name>
</gene>
<evidence type="ECO:0000256" key="5">
    <source>
        <dbReference type="ARBA" id="ARBA00023163"/>
    </source>
</evidence>
<dbReference type="InterPro" id="IPR039425">
    <property type="entry name" value="RNA_pol_sigma-70-like"/>
</dbReference>
<dbReference type="InterPro" id="IPR014284">
    <property type="entry name" value="RNA_pol_sigma-70_dom"/>
</dbReference>
<dbReference type="RefSeq" id="WP_344609914.1">
    <property type="nucleotide sequence ID" value="NZ_BAAAHE010000068.1"/>
</dbReference>